<reference evidence="2 3" key="1">
    <citation type="submission" date="2023-02" db="EMBL/GenBank/DDBJ databases">
        <title>Defining the Infant Male Urobiome and Moving Towards Mechanisms in Urobiome Research.</title>
        <authorList>
            <person name="Reasoner S."/>
            <person name="Flores V."/>
            <person name="Van Horn G."/>
            <person name="Morales G."/>
            <person name="Peard L."/>
            <person name="Abelson B."/>
            <person name="Manuel C."/>
            <person name="Lee J."/>
            <person name="Baker B."/>
            <person name="Williams T."/>
            <person name="Schmitz J."/>
            <person name="Clayton D."/>
            <person name="Hadjifrangiskou M."/>
        </authorList>
    </citation>
    <scope>NUCLEOTIDE SEQUENCE [LARGE SCALE GENOMIC DNA]</scope>
    <source>
        <strain evidence="2 3">AS1053</strain>
    </source>
</reference>
<dbReference type="PANTHER" id="PTHR46889:SF4">
    <property type="entry name" value="TRANSPOSASE INSO FOR INSERTION SEQUENCE ELEMENT IS911B-RELATED"/>
    <property type="match status" value="1"/>
</dbReference>
<evidence type="ECO:0000259" key="1">
    <source>
        <dbReference type="Pfam" id="PF13276"/>
    </source>
</evidence>
<accession>A0ABT5VC36</accession>
<organism evidence="2 3">
    <name type="scientific">Actinotignum sanguinis</name>
    <dbReference type="NCBI Taxonomy" id="1445614"/>
    <lineage>
        <taxon>Bacteria</taxon>
        <taxon>Bacillati</taxon>
        <taxon>Actinomycetota</taxon>
        <taxon>Actinomycetes</taxon>
        <taxon>Actinomycetales</taxon>
        <taxon>Actinomycetaceae</taxon>
        <taxon>Actinotignum</taxon>
    </lineage>
</organism>
<protein>
    <submittedName>
        <fullName evidence="2">IS3 family transposase</fullName>
    </submittedName>
</protein>
<dbReference type="InterPro" id="IPR012337">
    <property type="entry name" value="RNaseH-like_sf"/>
</dbReference>
<sequence length="293" mass="32636">MNEKERDQIKAKTRHQLEAQLPQDPQELRALAAELIVRERVLKAQLELAKKGKARKSGHSEAVEKTRVANQLRSTTPLTMVLKELKLAASSYYYTAQHLDGPDKHARLRGLIAQIAREGLYTYGYRRIRLALKKLGYVVSEKVVQRLMREEEIPVRYAKARRKYSSYGGEISPAPENLVKRDFHADEPGRLWLTDISEFHAANGKVYLSPIIDCYDGKVVAYARGLHPTSALVDSSLENALATLTAASKRVASRPAGAPARDSFGSGSSLSGGFLDRDYAVLWFDAVDVEEGV</sequence>
<keyword evidence="3" id="KW-1185">Reference proteome</keyword>
<dbReference type="Pfam" id="PF13276">
    <property type="entry name" value="HTH_21"/>
    <property type="match status" value="1"/>
</dbReference>
<dbReference type="InterPro" id="IPR050900">
    <property type="entry name" value="Transposase_IS3/IS150/IS904"/>
</dbReference>
<comment type="caution">
    <text evidence="2">The sequence shown here is derived from an EMBL/GenBank/DDBJ whole genome shotgun (WGS) entry which is preliminary data.</text>
</comment>
<dbReference type="Proteomes" id="UP001219297">
    <property type="component" value="Unassembled WGS sequence"/>
</dbReference>
<gene>
    <name evidence="2" type="ORF">PWJ81_09225</name>
</gene>
<name>A0ABT5VC36_9ACTO</name>
<dbReference type="NCBIfam" id="NF033516">
    <property type="entry name" value="transpos_IS3"/>
    <property type="match status" value="1"/>
</dbReference>
<proteinExistence type="predicted"/>
<dbReference type="SUPFAM" id="SSF53098">
    <property type="entry name" value="Ribonuclease H-like"/>
    <property type="match status" value="1"/>
</dbReference>
<dbReference type="EMBL" id="JARBHI010000034">
    <property type="protein sequence ID" value="MDE1657243.1"/>
    <property type="molecule type" value="Genomic_DNA"/>
</dbReference>
<dbReference type="PANTHER" id="PTHR46889">
    <property type="entry name" value="TRANSPOSASE INSF FOR INSERTION SEQUENCE IS3B-RELATED"/>
    <property type="match status" value="1"/>
</dbReference>
<evidence type="ECO:0000313" key="2">
    <source>
        <dbReference type="EMBL" id="MDE1657243.1"/>
    </source>
</evidence>
<dbReference type="RefSeq" id="WP_274736402.1">
    <property type="nucleotide sequence ID" value="NZ_CAUPFG010000005.1"/>
</dbReference>
<dbReference type="InterPro" id="IPR048020">
    <property type="entry name" value="Transpos_IS3"/>
</dbReference>
<feature type="domain" description="HTH-like" evidence="1">
    <location>
        <begin position="107"/>
        <end position="160"/>
    </location>
</feature>
<dbReference type="InterPro" id="IPR025948">
    <property type="entry name" value="HTH-like_dom"/>
</dbReference>
<evidence type="ECO:0000313" key="3">
    <source>
        <dbReference type="Proteomes" id="UP001219297"/>
    </source>
</evidence>